<dbReference type="KEGG" id="hai:109380034"/>
<proteinExistence type="predicted"/>
<dbReference type="CTD" id="56731"/>
<feature type="compositionally biased region" description="Low complexity" evidence="10">
    <location>
        <begin position="36"/>
        <end position="67"/>
    </location>
</feature>
<dbReference type="OrthoDB" id="5950721at2759"/>
<dbReference type="GO" id="GO:0006357">
    <property type="term" value="P:regulation of transcription by RNA polymerase II"/>
    <property type="evidence" value="ECO:0007669"/>
    <property type="project" value="TreeGrafter"/>
</dbReference>
<dbReference type="AlphaFoldDB" id="A0A8B7QWP8"/>
<dbReference type="Proteomes" id="UP000694851">
    <property type="component" value="Unplaced"/>
</dbReference>
<feature type="region of interest" description="Disordered" evidence="10">
    <location>
        <begin position="1"/>
        <end position="150"/>
    </location>
</feature>
<protein>
    <submittedName>
        <fullName evidence="13">SLC2A4 regulator isoform X1</fullName>
    </submittedName>
</protein>
<dbReference type="SMART" id="SM00355">
    <property type="entry name" value="ZnF_C2H2"/>
    <property type="match status" value="1"/>
</dbReference>
<evidence type="ECO:0000256" key="1">
    <source>
        <dbReference type="ARBA" id="ARBA00004123"/>
    </source>
</evidence>
<dbReference type="PROSITE" id="PS00028">
    <property type="entry name" value="ZINC_FINGER_C2H2_1"/>
    <property type="match status" value="1"/>
</dbReference>
<evidence type="ECO:0000256" key="4">
    <source>
        <dbReference type="ARBA" id="ARBA00022833"/>
    </source>
</evidence>
<dbReference type="GO" id="GO:0005634">
    <property type="term" value="C:nucleus"/>
    <property type="evidence" value="ECO:0007669"/>
    <property type="project" value="UniProtKB-SubCell"/>
</dbReference>
<feature type="compositionally biased region" description="Pro residues" evidence="10">
    <location>
        <begin position="68"/>
        <end position="81"/>
    </location>
</feature>
<evidence type="ECO:0000256" key="8">
    <source>
        <dbReference type="ARBA" id="ARBA00023242"/>
    </source>
</evidence>
<sequence length="464" mass="48063">MGSRLGRGRMEGAGQVTASGQRGAGGCRSRAGVGGPASPARPGAASRASTLAAAASAPGRRAMQAERPPAPGPGCRHPPPRAASRDPAAAPVSVPAPPQGPAVSSGFAGLKFAPPQEPEPRDPETWAGAAAGAQTPSTHIPVPAHRAPQGKARLDEVMAAAALTSLSTSPLLLGAPAAAFSTEPGLQPWQESLVRPRGSYGSGPSGDWGWDLASEQSSPATPSPPLPPEAAHFLFGEPAPRKRKSSVQVLFQCLWKRCGKVLSSAPAMQRHIRLMHLGRRQAEPEQSDGDGEEDFYYTELDIGLDALTDGLSSLTPMSPTASMLPACPHVELSEPGALPGLLHPLALSPSPGLGSVATAQVCRSDHAYQVGEVTGSRWGRVSGCSGGERDHHCASSQGCLAPTQLEPQPTTGGACMPALPSKLGASLRKPRGDAKKCRKVYGTARRDLWCAACRWKKACRRFLD</sequence>
<evidence type="ECO:0000256" key="10">
    <source>
        <dbReference type="SAM" id="MobiDB-lite"/>
    </source>
</evidence>
<keyword evidence="4" id="KW-0862">Zinc</keyword>
<keyword evidence="2" id="KW-0479">Metal-binding</keyword>
<dbReference type="InterPro" id="IPR013087">
    <property type="entry name" value="Znf_C2H2_type"/>
</dbReference>
<evidence type="ECO:0000256" key="5">
    <source>
        <dbReference type="ARBA" id="ARBA00023015"/>
    </source>
</evidence>
<keyword evidence="6" id="KW-0238">DNA-binding</keyword>
<evidence type="ECO:0000313" key="12">
    <source>
        <dbReference type="Proteomes" id="UP000694851"/>
    </source>
</evidence>
<dbReference type="PROSITE" id="PS50157">
    <property type="entry name" value="ZINC_FINGER_C2H2_2"/>
    <property type="match status" value="1"/>
</dbReference>
<evidence type="ECO:0000256" key="9">
    <source>
        <dbReference type="PROSITE-ProRule" id="PRU00042"/>
    </source>
</evidence>
<dbReference type="GO" id="GO:0000978">
    <property type="term" value="F:RNA polymerase II cis-regulatory region sequence-specific DNA binding"/>
    <property type="evidence" value="ECO:0007669"/>
    <property type="project" value="TreeGrafter"/>
</dbReference>
<dbReference type="PANTHER" id="PTHR13006">
    <property type="entry name" value="PAPILLOMAVIRUS REGULATORY FACTOR PRF-1"/>
    <property type="match status" value="1"/>
</dbReference>
<feature type="domain" description="C2H2-type" evidence="11">
    <location>
        <begin position="251"/>
        <end position="281"/>
    </location>
</feature>
<evidence type="ECO:0000256" key="2">
    <source>
        <dbReference type="ARBA" id="ARBA00022723"/>
    </source>
</evidence>
<reference evidence="13" key="1">
    <citation type="submission" date="2025-08" db="UniProtKB">
        <authorList>
            <consortium name="RefSeq"/>
        </authorList>
    </citation>
    <scope>IDENTIFICATION</scope>
    <source>
        <tissue evidence="13">Muscle</tissue>
    </source>
</reference>
<comment type="subcellular location">
    <subcellularLocation>
        <location evidence="1">Nucleus</location>
    </subcellularLocation>
</comment>
<evidence type="ECO:0000313" key="13">
    <source>
        <dbReference type="RefSeq" id="XP_019492722.1"/>
    </source>
</evidence>
<accession>A0A8B7QWP8</accession>
<dbReference type="RefSeq" id="XP_019492722.1">
    <property type="nucleotide sequence ID" value="XM_019637177.1"/>
</dbReference>
<keyword evidence="3 9" id="KW-0863">Zinc-finger</keyword>
<dbReference type="InterPro" id="IPR052253">
    <property type="entry name" value="CR1/CR2-DNA-binding_regulator"/>
</dbReference>
<dbReference type="GO" id="GO:0003700">
    <property type="term" value="F:DNA-binding transcription factor activity"/>
    <property type="evidence" value="ECO:0007669"/>
    <property type="project" value="TreeGrafter"/>
</dbReference>
<dbReference type="SMART" id="SM01366">
    <property type="entry name" value="c-clamp"/>
    <property type="match status" value="1"/>
</dbReference>
<evidence type="ECO:0000259" key="11">
    <source>
        <dbReference type="PROSITE" id="PS50157"/>
    </source>
</evidence>
<name>A0A8B7QWP8_HIPAR</name>
<dbReference type="GeneID" id="109380034"/>
<evidence type="ECO:0000256" key="7">
    <source>
        <dbReference type="ARBA" id="ARBA00023163"/>
    </source>
</evidence>
<evidence type="ECO:0000256" key="6">
    <source>
        <dbReference type="ARBA" id="ARBA00023125"/>
    </source>
</evidence>
<dbReference type="GO" id="GO:0008270">
    <property type="term" value="F:zinc ion binding"/>
    <property type="evidence" value="ECO:0007669"/>
    <property type="project" value="UniProtKB-KW"/>
</dbReference>
<evidence type="ECO:0000256" key="3">
    <source>
        <dbReference type="ARBA" id="ARBA00022771"/>
    </source>
</evidence>
<keyword evidence="7" id="KW-0804">Transcription</keyword>
<keyword evidence="12" id="KW-1185">Reference proteome</keyword>
<organism evidence="12 13">
    <name type="scientific">Hipposideros armiger</name>
    <name type="common">Great Himalayan leaf-nosed bat</name>
    <dbReference type="NCBI Taxonomy" id="186990"/>
    <lineage>
        <taxon>Eukaryota</taxon>
        <taxon>Metazoa</taxon>
        <taxon>Chordata</taxon>
        <taxon>Craniata</taxon>
        <taxon>Vertebrata</taxon>
        <taxon>Euteleostomi</taxon>
        <taxon>Mammalia</taxon>
        <taxon>Eutheria</taxon>
        <taxon>Laurasiatheria</taxon>
        <taxon>Chiroptera</taxon>
        <taxon>Yinpterochiroptera</taxon>
        <taxon>Rhinolophoidea</taxon>
        <taxon>Hipposideridae</taxon>
        <taxon>Hipposideros</taxon>
    </lineage>
</organism>
<feature type="region of interest" description="Disordered" evidence="10">
    <location>
        <begin position="193"/>
        <end position="233"/>
    </location>
</feature>
<dbReference type="PANTHER" id="PTHR13006:SF8">
    <property type="entry name" value="SLC2A4 REGULATOR"/>
    <property type="match status" value="1"/>
</dbReference>
<keyword evidence="5" id="KW-0805">Transcription regulation</keyword>
<gene>
    <name evidence="13" type="primary">SLC2A4RG</name>
</gene>
<keyword evidence="8" id="KW-0539">Nucleus</keyword>